<dbReference type="EMBL" id="CYGY02000049">
    <property type="protein sequence ID" value="SIT45894.1"/>
    <property type="molecule type" value="Genomic_DNA"/>
</dbReference>
<dbReference type="AlphaFoldDB" id="A0A1N7SEX7"/>
<accession>A0A1N7SEX7</accession>
<name>A0A1N7SEX7_9BURK</name>
<evidence type="ECO:0000313" key="1">
    <source>
        <dbReference type="EMBL" id="SIT45894.1"/>
    </source>
</evidence>
<evidence type="ECO:0000313" key="2">
    <source>
        <dbReference type="Proteomes" id="UP000195569"/>
    </source>
</evidence>
<sequence>MAGNADARLLLLAPRLIGTYRAITRYQKNSKNVQDFSLAAGCDGKPGWDGAGKPRFDSVHGHFAYDEGTRWCDKPGLLRRFWFRARTDTL</sequence>
<reference evidence="1" key="1">
    <citation type="submission" date="2016-12" db="EMBL/GenBank/DDBJ databases">
        <authorList>
            <person name="Moulin L."/>
        </authorList>
    </citation>
    <scope>NUCLEOTIDE SEQUENCE [LARGE SCALE GENOMIC DNA]</scope>
    <source>
        <strain evidence="1">STM 7183</strain>
    </source>
</reference>
<keyword evidence="2" id="KW-1185">Reference proteome</keyword>
<protein>
    <submittedName>
        <fullName evidence="1">Uncharacterized protein</fullName>
    </submittedName>
</protein>
<dbReference type="RefSeq" id="WP_087736843.1">
    <property type="nucleotide sequence ID" value="NZ_CYGY02000049.1"/>
</dbReference>
<proteinExistence type="predicted"/>
<gene>
    <name evidence="1" type="ORF">BN2476_490039</name>
</gene>
<comment type="caution">
    <text evidence="1">The sequence shown here is derived from an EMBL/GenBank/DDBJ whole genome shotgun (WGS) entry which is preliminary data.</text>
</comment>
<organism evidence="1 2">
    <name type="scientific">Paraburkholderia piptadeniae</name>
    <dbReference type="NCBI Taxonomy" id="1701573"/>
    <lineage>
        <taxon>Bacteria</taxon>
        <taxon>Pseudomonadati</taxon>
        <taxon>Pseudomonadota</taxon>
        <taxon>Betaproteobacteria</taxon>
        <taxon>Burkholderiales</taxon>
        <taxon>Burkholderiaceae</taxon>
        <taxon>Paraburkholderia</taxon>
    </lineage>
</organism>
<dbReference type="Proteomes" id="UP000195569">
    <property type="component" value="Unassembled WGS sequence"/>
</dbReference>